<sequence length="206" mass="22689">MSFDGKRSGSTVFCVTQSSQNDAFHLTSSLGEDTGDFDFSDVHSSCLALNPTPNRRTSFLYRPDSSGDASSYSSRRPSVSCGDAVNFHTDEPIVTPFAQILASLRKVRANFICLTNVHSSKDSRFGTSHAEEPRRIPCPDDPPNSLAVETLEELEWCLERLESIQTHRSVSDMASSKPTHLSSAYLFAYPPTSLPPSLLYMMSVRA</sequence>
<dbReference type="OrthoDB" id="189220at2759"/>
<evidence type="ECO:0000256" key="1">
    <source>
        <dbReference type="ARBA" id="ARBA00012276"/>
    </source>
</evidence>
<keyword evidence="3" id="KW-0114">cAMP</keyword>
<dbReference type="InterPro" id="IPR040844">
    <property type="entry name" value="PDE4_UCR"/>
</dbReference>
<evidence type="ECO:0000256" key="4">
    <source>
        <dbReference type="SAM" id="MobiDB-lite"/>
    </source>
</evidence>
<dbReference type="Pfam" id="PF18100">
    <property type="entry name" value="PDE4_UCR"/>
    <property type="match status" value="1"/>
</dbReference>
<dbReference type="STRING" id="6211.A0A087W059"/>
<keyword evidence="2" id="KW-0378">Hydrolase</keyword>
<organism evidence="6 7">
    <name type="scientific">Echinococcus multilocularis</name>
    <name type="common">Fox tapeworm</name>
    <dbReference type="NCBI Taxonomy" id="6211"/>
    <lineage>
        <taxon>Eukaryota</taxon>
        <taxon>Metazoa</taxon>
        <taxon>Spiralia</taxon>
        <taxon>Lophotrochozoa</taxon>
        <taxon>Platyhelminthes</taxon>
        <taxon>Cestoda</taxon>
        <taxon>Eucestoda</taxon>
        <taxon>Cyclophyllidea</taxon>
        <taxon>Taeniidae</taxon>
        <taxon>Echinococcus</taxon>
    </lineage>
</organism>
<keyword evidence="7" id="KW-1185">Reference proteome</keyword>
<reference evidence="6" key="1">
    <citation type="journal article" date="2013" name="Nature">
        <title>The genomes of four tapeworm species reveal adaptations to parasitism.</title>
        <authorList>
            <person name="Tsai I.J."/>
            <person name="Zarowiecki M."/>
            <person name="Holroyd N."/>
            <person name="Garciarrubio A."/>
            <person name="Sanchez-Flores A."/>
            <person name="Brooks K.L."/>
            <person name="Tracey A."/>
            <person name="Bobes R.J."/>
            <person name="Fragoso G."/>
            <person name="Sciutto E."/>
            <person name="Aslett M."/>
            <person name="Beasley H."/>
            <person name="Bennett H.M."/>
            <person name="Cai J."/>
            <person name="Camicia F."/>
            <person name="Clark R."/>
            <person name="Cucher M."/>
            <person name="De Silva N."/>
            <person name="Day T.A."/>
            <person name="Deplazes P."/>
            <person name="Estrada K."/>
            <person name="Fernandez C."/>
            <person name="Holland P.W."/>
            <person name="Hou J."/>
            <person name="Hu S."/>
            <person name="Huckvale T."/>
            <person name="Hung S.S."/>
            <person name="Kamenetzky L."/>
            <person name="Keane J.A."/>
            <person name="Kiss F."/>
            <person name="Koziol U."/>
            <person name="Lambert O."/>
            <person name="Liu K."/>
            <person name="Luo X."/>
            <person name="Luo Y."/>
            <person name="Macchiaroli N."/>
            <person name="Nichol S."/>
            <person name="Paps J."/>
            <person name="Parkinson J."/>
            <person name="Pouchkina-Stantcheva N."/>
            <person name="Riddiford N."/>
            <person name="Rosenzvit M."/>
            <person name="Salinas G."/>
            <person name="Wasmuth J.D."/>
            <person name="Zamanian M."/>
            <person name="Zheng Y."/>
            <person name="Cai X."/>
            <person name="Soberon X."/>
            <person name="Olson P.D."/>
            <person name="Laclette J.P."/>
            <person name="Brehm K."/>
            <person name="Berriman M."/>
            <person name="Garciarrubio A."/>
            <person name="Bobes R.J."/>
            <person name="Fragoso G."/>
            <person name="Sanchez-Flores A."/>
            <person name="Estrada K."/>
            <person name="Cevallos M.A."/>
            <person name="Morett E."/>
            <person name="Gonzalez V."/>
            <person name="Portillo T."/>
            <person name="Ochoa-Leyva A."/>
            <person name="Jose M.V."/>
            <person name="Sciutto E."/>
            <person name="Landa A."/>
            <person name="Jimenez L."/>
            <person name="Valdes V."/>
            <person name="Carrero J.C."/>
            <person name="Larralde C."/>
            <person name="Morales-Montor J."/>
            <person name="Limon-Lason J."/>
            <person name="Soberon X."/>
            <person name="Laclette J.P."/>
        </authorList>
    </citation>
    <scope>NUCLEOTIDE SEQUENCE [LARGE SCALE GENOMIC DNA]</scope>
</reference>
<evidence type="ECO:0000256" key="2">
    <source>
        <dbReference type="ARBA" id="ARBA00022801"/>
    </source>
</evidence>
<proteinExistence type="predicted"/>
<feature type="compositionally biased region" description="Basic and acidic residues" evidence="4">
    <location>
        <begin position="123"/>
        <end position="138"/>
    </location>
</feature>
<dbReference type="GO" id="GO:0004115">
    <property type="term" value="F:3',5'-cyclic-AMP phosphodiesterase activity"/>
    <property type="evidence" value="ECO:0007669"/>
    <property type="project" value="UniProtKB-EC"/>
</dbReference>
<gene>
    <name evidence="6" type="ORF">EmuJ_000162300</name>
</gene>
<feature type="domain" description="Phosphodiesterase 4 upstream conserved regions (UCR)" evidence="5">
    <location>
        <begin position="94"/>
        <end position="177"/>
    </location>
</feature>
<dbReference type="OMA" id="CCCIFPR"/>
<dbReference type="EMBL" id="LN902846">
    <property type="protein sequence ID" value="CDI97818.1"/>
    <property type="molecule type" value="Genomic_DNA"/>
</dbReference>
<dbReference type="AlphaFoldDB" id="A0A087W059"/>
<protein>
    <recommendedName>
        <fullName evidence="1">3',5'-cyclic-AMP phosphodiesterase</fullName>
        <ecNumber evidence="1">3.1.4.53</ecNumber>
    </recommendedName>
</protein>
<dbReference type="eggNOG" id="KOG3689">
    <property type="taxonomic scope" value="Eukaryota"/>
</dbReference>
<evidence type="ECO:0000256" key="3">
    <source>
        <dbReference type="ARBA" id="ARBA00023149"/>
    </source>
</evidence>
<accession>A0A087W059</accession>
<evidence type="ECO:0000313" key="6">
    <source>
        <dbReference type="EMBL" id="CDI97818.1"/>
    </source>
</evidence>
<name>A0A087W059_ECHMU</name>
<dbReference type="Proteomes" id="UP000017246">
    <property type="component" value="Unassembled WGS sequence"/>
</dbReference>
<dbReference type="EC" id="3.1.4.53" evidence="1"/>
<evidence type="ECO:0000313" key="7">
    <source>
        <dbReference type="Proteomes" id="UP000017246"/>
    </source>
</evidence>
<reference evidence="6" key="2">
    <citation type="submission" date="2015-11" db="EMBL/GenBank/DDBJ databases">
        <authorList>
            <person name="Zhang Y."/>
            <person name="Guo Z."/>
        </authorList>
    </citation>
    <scope>NUCLEOTIDE SEQUENCE</scope>
</reference>
<evidence type="ECO:0000259" key="5">
    <source>
        <dbReference type="Pfam" id="PF18100"/>
    </source>
</evidence>
<feature type="region of interest" description="Disordered" evidence="4">
    <location>
        <begin position="123"/>
        <end position="142"/>
    </location>
</feature>